<evidence type="ECO:0000259" key="7">
    <source>
        <dbReference type="SMART" id="SM00363"/>
    </source>
</evidence>
<dbReference type="Pfam" id="PF01479">
    <property type="entry name" value="S4"/>
    <property type="match status" value="1"/>
</dbReference>
<dbReference type="GO" id="GO:0120159">
    <property type="term" value="F:rRNA pseudouridine synthase activity"/>
    <property type="evidence" value="ECO:0007669"/>
    <property type="project" value="UniProtKB-ARBA"/>
</dbReference>
<keyword evidence="3 5" id="KW-0413">Isomerase</keyword>
<dbReference type="SMART" id="SM00363">
    <property type="entry name" value="S4"/>
    <property type="match status" value="1"/>
</dbReference>
<reference evidence="8 9" key="1">
    <citation type="submission" date="2015-12" db="EMBL/GenBank/DDBJ databases">
        <title>Serinicoccus chungangenesis strain CD08_5 genome sequencing and assembly.</title>
        <authorList>
            <person name="Chander A.M."/>
            <person name="Kaur G."/>
            <person name="Nair G.R."/>
            <person name="Dhawan D.K."/>
            <person name="Kochhar R.K."/>
            <person name="Mayilraj S."/>
            <person name="Bhadada S.K."/>
        </authorList>
    </citation>
    <scope>NUCLEOTIDE SEQUENCE [LARGE SCALE GENOMIC DNA]</scope>
    <source>
        <strain evidence="8 9">CD08_5</strain>
    </source>
</reference>
<dbReference type="InterPro" id="IPR000748">
    <property type="entry name" value="PsdUridine_synth_RsuA/RluB/E/F"/>
</dbReference>
<dbReference type="FunFam" id="3.10.290.10:FF:000003">
    <property type="entry name" value="Pseudouridine synthase"/>
    <property type="match status" value="1"/>
</dbReference>
<dbReference type="STRING" id="767452.AVL62_04280"/>
<dbReference type="Gene3D" id="3.30.70.1560">
    <property type="entry name" value="Alpha-L RNA-binding motif"/>
    <property type="match status" value="1"/>
</dbReference>
<dbReference type="InterPro" id="IPR002942">
    <property type="entry name" value="S4_RNA-bd"/>
</dbReference>
<keyword evidence="9" id="KW-1185">Reference proteome</keyword>
<dbReference type="Gene3D" id="3.10.290.10">
    <property type="entry name" value="RNA-binding S4 domain"/>
    <property type="match status" value="1"/>
</dbReference>
<feature type="compositionally biased region" description="Gly residues" evidence="6">
    <location>
        <begin position="11"/>
        <end position="57"/>
    </location>
</feature>
<dbReference type="PANTHER" id="PTHR47683:SF2">
    <property type="entry name" value="RNA-BINDING S4 DOMAIN-CONTAINING PROTEIN"/>
    <property type="match status" value="1"/>
</dbReference>
<evidence type="ECO:0000313" key="8">
    <source>
        <dbReference type="EMBL" id="KUG54430.1"/>
    </source>
</evidence>
<dbReference type="GO" id="GO:0000455">
    <property type="term" value="P:enzyme-directed rRNA pseudouridine synthesis"/>
    <property type="evidence" value="ECO:0007669"/>
    <property type="project" value="UniProtKB-ARBA"/>
</dbReference>
<accession>A0A0W8I742</accession>
<dbReference type="GO" id="GO:0003723">
    <property type="term" value="F:RNA binding"/>
    <property type="evidence" value="ECO:0007669"/>
    <property type="project" value="UniProtKB-KW"/>
</dbReference>
<dbReference type="EC" id="5.4.99.-" evidence="5"/>
<organism evidence="8 9">
    <name type="scientific">Serinicoccus chungangensis</name>
    <dbReference type="NCBI Taxonomy" id="767452"/>
    <lineage>
        <taxon>Bacteria</taxon>
        <taxon>Bacillati</taxon>
        <taxon>Actinomycetota</taxon>
        <taxon>Actinomycetes</taxon>
        <taxon>Micrococcales</taxon>
        <taxon>Ornithinimicrobiaceae</taxon>
        <taxon>Serinicoccus</taxon>
    </lineage>
</organism>
<dbReference type="Gene3D" id="3.30.70.580">
    <property type="entry name" value="Pseudouridine synthase I, catalytic domain, N-terminal subdomain"/>
    <property type="match status" value="1"/>
</dbReference>
<dbReference type="PROSITE" id="PS01149">
    <property type="entry name" value="PSI_RSU"/>
    <property type="match status" value="1"/>
</dbReference>
<proteinExistence type="inferred from homology"/>
<evidence type="ECO:0000256" key="2">
    <source>
        <dbReference type="ARBA" id="ARBA00008348"/>
    </source>
</evidence>
<dbReference type="Pfam" id="PF00849">
    <property type="entry name" value="PseudoU_synth_2"/>
    <property type="match status" value="1"/>
</dbReference>
<dbReference type="InterPro" id="IPR020103">
    <property type="entry name" value="PsdUridine_synth_cat_dom_sf"/>
</dbReference>
<name>A0A0W8I742_9MICO</name>
<dbReference type="InterPro" id="IPR006145">
    <property type="entry name" value="PsdUridine_synth_RsuA/RluA"/>
</dbReference>
<dbReference type="SUPFAM" id="SSF55174">
    <property type="entry name" value="Alpha-L RNA-binding motif"/>
    <property type="match status" value="1"/>
</dbReference>
<dbReference type="CDD" id="cd00165">
    <property type="entry name" value="S4"/>
    <property type="match status" value="1"/>
</dbReference>
<comment type="similarity">
    <text evidence="2 5">Belongs to the pseudouridine synthase RsuA family.</text>
</comment>
<feature type="region of interest" description="Disordered" evidence="6">
    <location>
        <begin position="1"/>
        <end position="88"/>
    </location>
</feature>
<evidence type="ECO:0000256" key="5">
    <source>
        <dbReference type="RuleBase" id="RU003887"/>
    </source>
</evidence>
<dbReference type="InterPro" id="IPR050343">
    <property type="entry name" value="RsuA_PseudoU_synthase"/>
</dbReference>
<evidence type="ECO:0000256" key="3">
    <source>
        <dbReference type="ARBA" id="ARBA00023235"/>
    </source>
</evidence>
<evidence type="ECO:0000256" key="4">
    <source>
        <dbReference type="PROSITE-ProRule" id="PRU00182"/>
    </source>
</evidence>
<dbReference type="AlphaFoldDB" id="A0A0W8I742"/>
<gene>
    <name evidence="8" type="ORF">AVL62_04280</name>
</gene>
<dbReference type="CDD" id="cd02870">
    <property type="entry name" value="PseudoU_synth_RsuA_like"/>
    <property type="match status" value="1"/>
</dbReference>
<dbReference type="NCBIfam" id="TIGR00093">
    <property type="entry name" value="pseudouridine synthase"/>
    <property type="match status" value="1"/>
</dbReference>
<comment type="caution">
    <text evidence="8">The sequence shown here is derived from an EMBL/GenBank/DDBJ whole genome shotgun (WGS) entry which is preliminary data.</text>
</comment>
<dbReference type="PROSITE" id="PS50889">
    <property type="entry name" value="S4"/>
    <property type="match status" value="1"/>
</dbReference>
<dbReference type="InterPro" id="IPR020094">
    <property type="entry name" value="TruA/RsuA/RluB/E/F_N"/>
</dbReference>
<dbReference type="EMBL" id="LQBL01000027">
    <property type="protein sequence ID" value="KUG54430.1"/>
    <property type="molecule type" value="Genomic_DNA"/>
</dbReference>
<protein>
    <recommendedName>
        <fullName evidence="5">Pseudouridine synthase</fullName>
        <ecNumber evidence="5">5.4.99.-</ecNumber>
    </recommendedName>
</protein>
<sequence length="326" mass="34438">MSNGKQQRPGSRGGGTGAPRGGGRSGGGRSGGGRSGGGRSGGRGAGPGVPAQGGGAGPRRAGGSRPPRRRRPSTPPDPASRDVHSPEGVRLQKLLAGAGFGSRRACEKLIEEGRVEVDGQVVVELGVRVDPSRQTVHVDGDRVVVDTDKVYLAFNKPAGVVSTMEDDEGRPCLTDYVGHLSQRLFHVGRLDVDTEGLLLLTNDGDLAHKLQHPAYGVPKTYVAQVHGVVGPGVGKQLRDGVQLEDGLARADSFRLVDDIPGHSIIEVVLHEGRKHIVRRMMEEVGYPVEALSRVQIGPIRLAELRPGKYRALSAEEVAQLYRSAGE</sequence>
<dbReference type="SUPFAM" id="SSF55120">
    <property type="entry name" value="Pseudouridine synthase"/>
    <property type="match status" value="1"/>
</dbReference>
<evidence type="ECO:0000256" key="1">
    <source>
        <dbReference type="ARBA" id="ARBA00000073"/>
    </source>
</evidence>
<evidence type="ECO:0000256" key="6">
    <source>
        <dbReference type="SAM" id="MobiDB-lite"/>
    </source>
</evidence>
<dbReference type="Proteomes" id="UP000054837">
    <property type="component" value="Unassembled WGS sequence"/>
</dbReference>
<keyword evidence="4" id="KW-0694">RNA-binding</keyword>
<feature type="domain" description="RNA-binding S4" evidence="7">
    <location>
        <begin position="89"/>
        <end position="153"/>
    </location>
</feature>
<evidence type="ECO:0000313" key="9">
    <source>
        <dbReference type="Proteomes" id="UP000054837"/>
    </source>
</evidence>
<dbReference type="RefSeq" id="WP_058891163.1">
    <property type="nucleotide sequence ID" value="NZ_LQBL01000027.1"/>
</dbReference>
<dbReference type="InterPro" id="IPR036986">
    <property type="entry name" value="S4_RNA-bd_sf"/>
</dbReference>
<dbReference type="PANTHER" id="PTHR47683">
    <property type="entry name" value="PSEUDOURIDINE SYNTHASE FAMILY PROTEIN-RELATED"/>
    <property type="match status" value="1"/>
</dbReference>
<comment type="catalytic activity">
    <reaction evidence="1">
        <text>a uridine in RNA = a pseudouridine in RNA</text>
        <dbReference type="Rhea" id="RHEA:48348"/>
        <dbReference type="Rhea" id="RHEA-COMP:12068"/>
        <dbReference type="Rhea" id="RHEA-COMP:12069"/>
        <dbReference type="ChEBI" id="CHEBI:65314"/>
        <dbReference type="ChEBI" id="CHEBI:65315"/>
    </reaction>
</comment>
<dbReference type="InterPro" id="IPR018496">
    <property type="entry name" value="PsdUridine_synth_RsuA/RluB_CS"/>
</dbReference>
<dbReference type="InterPro" id="IPR042092">
    <property type="entry name" value="PsdUridine_s_RsuA/RluB/E/F_cat"/>
</dbReference>